<evidence type="ECO:0000256" key="3">
    <source>
        <dbReference type="ARBA" id="ARBA00023163"/>
    </source>
</evidence>
<dbReference type="SUPFAM" id="SSF48008">
    <property type="entry name" value="GntR ligand-binding domain-like"/>
    <property type="match status" value="1"/>
</dbReference>
<dbReference type="InterPro" id="IPR008920">
    <property type="entry name" value="TF_FadR/GntR_C"/>
</dbReference>
<dbReference type="Gene3D" id="1.10.10.10">
    <property type="entry name" value="Winged helix-like DNA-binding domain superfamily/Winged helix DNA-binding domain"/>
    <property type="match status" value="1"/>
</dbReference>
<dbReference type="SMART" id="SM00345">
    <property type="entry name" value="HTH_GNTR"/>
    <property type="match status" value="1"/>
</dbReference>
<proteinExistence type="predicted"/>
<name>A0AAI9IEH7_9BURK</name>
<gene>
    <name evidence="6" type="ORF">HFRIS_011028</name>
</gene>
<evidence type="ECO:0000313" key="7">
    <source>
        <dbReference type="Proteomes" id="UP000006772"/>
    </source>
</evidence>
<dbReference type="PANTHER" id="PTHR43537">
    <property type="entry name" value="TRANSCRIPTIONAL REGULATOR, GNTR FAMILY"/>
    <property type="match status" value="1"/>
</dbReference>
<organism evidence="6 7">
    <name type="scientific">Herbaspirillum frisingense GSF30</name>
    <dbReference type="NCBI Taxonomy" id="864073"/>
    <lineage>
        <taxon>Bacteria</taxon>
        <taxon>Pseudomonadati</taxon>
        <taxon>Pseudomonadota</taxon>
        <taxon>Betaproteobacteria</taxon>
        <taxon>Burkholderiales</taxon>
        <taxon>Oxalobacteraceae</taxon>
        <taxon>Herbaspirillum</taxon>
    </lineage>
</organism>
<evidence type="ECO:0000256" key="4">
    <source>
        <dbReference type="SAM" id="MobiDB-lite"/>
    </source>
</evidence>
<dbReference type="Proteomes" id="UP000006772">
    <property type="component" value="Unassembled WGS sequence"/>
</dbReference>
<accession>A0AAI9IEH7</accession>
<dbReference type="InterPro" id="IPR011711">
    <property type="entry name" value="GntR_C"/>
</dbReference>
<dbReference type="InterPro" id="IPR036388">
    <property type="entry name" value="WH-like_DNA-bd_sf"/>
</dbReference>
<dbReference type="GO" id="GO:0003700">
    <property type="term" value="F:DNA-binding transcription factor activity"/>
    <property type="evidence" value="ECO:0007669"/>
    <property type="project" value="InterPro"/>
</dbReference>
<dbReference type="EMBL" id="AEEC02000013">
    <property type="protein sequence ID" value="EOA04683.1"/>
    <property type="molecule type" value="Genomic_DNA"/>
</dbReference>
<dbReference type="SMART" id="SM00895">
    <property type="entry name" value="FCD"/>
    <property type="match status" value="1"/>
</dbReference>
<evidence type="ECO:0000313" key="6">
    <source>
        <dbReference type="EMBL" id="EOA04683.1"/>
    </source>
</evidence>
<protein>
    <submittedName>
        <fullName evidence="6">Transcription regulator protein</fullName>
    </submittedName>
</protein>
<dbReference type="Gene3D" id="1.20.120.530">
    <property type="entry name" value="GntR ligand-binding domain-like"/>
    <property type="match status" value="1"/>
</dbReference>
<dbReference type="SUPFAM" id="SSF46785">
    <property type="entry name" value="Winged helix' DNA-binding domain"/>
    <property type="match status" value="1"/>
</dbReference>
<dbReference type="InterPro" id="IPR036390">
    <property type="entry name" value="WH_DNA-bd_sf"/>
</dbReference>
<dbReference type="GO" id="GO:0003677">
    <property type="term" value="F:DNA binding"/>
    <property type="evidence" value="ECO:0007669"/>
    <property type="project" value="UniProtKB-KW"/>
</dbReference>
<feature type="domain" description="HTH gntR-type" evidence="5">
    <location>
        <begin position="8"/>
        <end position="75"/>
    </location>
</feature>
<keyword evidence="3" id="KW-0804">Transcription</keyword>
<reference evidence="6 7" key="1">
    <citation type="journal article" date="2013" name="Front. Microbiol.">
        <title>The genome of the endophytic bacterium H. frisingense GSF30(T) identifies diverse strategies in the Herbaspirillum genus to interact with plants.</title>
        <authorList>
            <person name="Straub D."/>
            <person name="Rothballer M."/>
            <person name="Hartmann A."/>
            <person name="Ludewig U."/>
        </authorList>
    </citation>
    <scope>NUCLEOTIDE SEQUENCE [LARGE SCALE GENOMIC DNA]</scope>
    <source>
        <strain evidence="6 7">GSF30</strain>
    </source>
</reference>
<keyword evidence="2" id="KW-0238">DNA-binding</keyword>
<comment type="caution">
    <text evidence="6">The sequence shown here is derived from an EMBL/GenBank/DDBJ whole genome shotgun (WGS) entry which is preliminary data.</text>
</comment>
<keyword evidence="1" id="KW-0805">Transcription regulation</keyword>
<dbReference type="CDD" id="cd07377">
    <property type="entry name" value="WHTH_GntR"/>
    <property type="match status" value="1"/>
</dbReference>
<dbReference type="Pfam" id="PF00392">
    <property type="entry name" value="GntR"/>
    <property type="match status" value="1"/>
</dbReference>
<evidence type="ECO:0000256" key="1">
    <source>
        <dbReference type="ARBA" id="ARBA00023015"/>
    </source>
</evidence>
<feature type="region of interest" description="Disordered" evidence="4">
    <location>
        <begin position="213"/>
        <end position="244"/>
    </location>
</feature>
<dbReference type="InterPro" id="IPR000524">
    <property type="entry name" value="Tscrpt_reg_HTH_GntR"/>
</dbReference>
<dbReference type="PANTHER" id="PTHR43537:SF45">
    <property type="entry name" value="GNTR FAMILY REGULATORY PROTEIN"/>
    <property type="match status" value="1"/>
</dbReference>
<dbReference type="AlphaFoldDB" id="A0AAI9IEH7"/>
<dbReference type="Pfam" id="PF07729">
    <property type="entry name" value="FCD"/>
    <property type="match status" value="1"/>
</dbReference>
<evidence type="ECO:0000259" key="5">
    <source>
        <dbReference type="PROSITE" id="PS50949"/>
    </source>
</evidence>
<evidence type="ECO:0000256" key="2">
    <source>
        <dbReference type="ARBA" id="ARBA00023125"/>
    </source>
</evidence>
<sequence length="244" mass="26559">MLKIAAPAQLIEQVYHAILDAICTGTLAPNSKITQEGLAEQLGVSRQPILQAFQILRREGFITDAGRKGVMVTALDPQRLLQLYQVRAVLDGLAARDCAAHCKQDAARRTATASEGLALIAAARALPDMDDLSARIRADMDFHQFLYRSSGNPVIAETTALHWQHIRRAMGAILAGDVRSHQMVWDEHEAILQAVLEGKPALADKLAREHAEGAAGHLARALDGAQQTEQREQREQTGQAGRQA</sequence>
<dbReference type="RefSeq" id="WP_006463409.1">
    <property type="nucleotide sequence ID" value="NZ_AEEC02000013.1"/>
</dbReference>
<dbReference type="PROSITE" id="PS50949">
    <property type="entry name" value="HTH_GNTR"/>
    <property type="match status" value="1"/>
</dbReference>